<dbReference type="WBParaSite" id="PS1159_v2.g22633.t1">
    <property type="protein sequence ID" value="PS1159_v2.g22633.t1"/>
    <property type="gene ID" value="PS1159_v2.g22633"/>
</dbReference>
<proteinExistence type="predicted"/>
<accession>A0AC35G231</accession>
<protein>
    <submittedName>
        <fullName evidence="2">N(6)-L-threonylcarbamoyladenine synthase</fullName>
    </submittedName>
</protein>
<reference evidence="2" key="1">
    <citation type="submission" date="2022-11" db="UniProtKB">
        <authorList>
            <consortium name="WormBaseParasite"/>
        </authorList>
    </citation>
    <scope>IDENTIFICATION</scope>
</reference>
<dbReference type="Proteomes" id="UP000887580">
    <property type="component" value="Unplaced"/>
</dbReference>
<sequence length="356" mass="38825">MNTSLNSSIYTQKIIGIEGSANKVGVGIVTETELIANTRATFHGDPGEGFRPTEVARHHQKILPELIEDAFEQAGIKKGSEVTAIAYTKGPGMGAPLQAGAVAAQALAMTLGIPLIPVNHCVAHVEMGRSITQTHNPIVLYVSGGNTQILSYSRKKYYILGETLDIAVGNCFDRLARVLKLPNEPSPGYSVEQLAKQGTKLFPLSYSVKGMDMAFSGILTQITRQGKSLMAQKDTKYTAADLCMSLQETVFAMLVETTERAMSVANIEEVLIVGGVGCNKRLQDMMQLMCNDRKAKLGSTDARYCIDNGAMVAHTAVLMYKNGVYINPYDGCEYTQRYRTDDVEVLWRKGDDLPKI</sequence>
<evidence type="ECO:0000313" key="1">
    <source>
        <dbReference type="Proteomes" id="UP000887580"/>
    </source>
</evidence>
<evidence type="ECO:0000313" key="2">
    <source>
        <dbReference type="WBParaSite" id="PS1159_v2.g22633.t1"/>
    </source>
</evidence>
<organism evidence="1 2">
    <name type="scientific">Panagrolaimus sp. PS1159</name>
    <dbReference type="NCBI Taxonomy" id="55785"/>
    <lineage>
        <taxon>Eukaryota</taxon>
        <taxon>Metazoa</taxon>
        <taxon>Ecdysozoa</taxon>
        <taxon>Nematoda</taxon>
        <taxon>Chromadorea</taxon>
        <taxon>Rhabditida</taxon>
        <taxon>Tylenchina</taxon>
        <taxon>Panagrolaimomorpha</taxon>
        <taxon>Panagrolaimoidea</taxon>
        <taxon>Panagrolaimidae</taxon>
        <taxon>Panagrolaimus</taxon>
    </lineage>
</organism>
<name>A0AC35G231_9BILA</name>